<dbReference type="InterPro" id="IPR032675">
    <property type="entry name" value="LRR_dom_sf"/>
</dbReference>
<dbReference type="SUPFAM" id="SSF52047">
    <property type="entry name" value="RNI-like"/>
    <property type="match status" value="1"/>
</dbReference>
<keyword evidence="4" id="KW-1185">Reference proteome</keyword>
<dbReference type="Gene3D" id="3.80.10.10">
    <property type="entry name" value="Ribonuclease Inhibitor"/>
    <property type="match status" value="1"/>
</dbReference>
<organism evidence="3 4">
    <name type="scientific">Triparma strigata</name>
    <dbReference type="NCBI Taxonomy" id="1606541"/>
    <lineage>
        <taxon>Eukaryota</taxon>
        <taxon>Sar</taxon>
        <taxon>Stramenopiles</taxon>
        <taxon>Ochrophyta</taxon>
        <taxon>Bolidophyceae</taxon>
        <taxon>Parmales</taxon>
        <taxon>Triparmaceae</taxon>
        <taxon>Triparma</taxon>
    </lineage>
</organism>
<feature type="transmembrane region" description="Helical" evidence="2">
    <location>
        <begin position="868"/>
        <end position="888"/>
    </location>
</feature>
<dbReference type="OrthoDB" id="1935327at2759"/>
<evidence type="ECO:0000256" key="1">
    <source>
        <dbReference type="SAM" id="MobiDB-lite"/>
    </source>
</evidence>
<feature type="compositionally biased region" description="Basic and acidic residues" evidence="1">
    <location>
        <begin position="294"/>
        <end position="322"/>
    </location>
</feature>
<feature type="region of interest" description="Disordered" evidence="1">
    <location>
        <begin position="235"/>
        <end position="361"/>
    </location>
</feature>
<feature type="transmembrane region" description="Helical" evidence="2">
    <location>
        <begin position="745"/>
        <end position="770"/>
    </location>
</feature>
<feature type="compositionally biased region" description="Basic and acidic residues" evidence="1">
    <location>
        <begin position="235"/>
        <end position="248"/>
    </location>
</feature>
<evidence type="ECO:0000313" key="3">
    <source>
        <dbReference type="EMBL" id="GMH66361.1"/>
    </source>
</evidence>
<evidence type="ECO:0000256" key="2">
    <source>
        <dbReference type="SAM" id="Phobius"/>
    </source>
</evidence>
<dbReference type="AlphaFoldDB" id="A0A9W7A914"/>
<gene>
    <name evidence="3" type="ORF">TrST_g8853</name>
</gene>
<dbReference type="Proteomes" id="UP001165085">
    <property type="component" value="Unassembled WGS sequence"/>
</dbReference>
<feature type="transmembrane region" description="Helical" evidence="2">
    <location>
        <begin position="622"/>
        <end position="643"/>
    </location>
</feature>
<feature type="transmembrane region" description="Helical" evidence="2">
    <location>
        <begin position="12"/>
        <end position="34"/>
    </location>
</feature>
<reference evidence="4" key="1">
    <citation type="journal article" date="2023" name="Commun. Biol.">
        <title>Genome analysis of Parmales, the sister group of diatoms, reveals the evolutionary specialization of diatoms from phago-mixotrophs to photoautotrophs.</title>
        <authorList>
            <person name="Ban H."/>
            <person name="Sato S."/>
            <person name="Yoshikawa S."/>
            <person name="Yamada K."/>
            <person name="Nakamura Y."/>
            <person name="Ichinomiya M."/>
            <person name="Sato N."/>
            <person name="Blanc-Mathieu R."/>
            <person name="Endo H."/>
            <person name="Kuwata A."/>
            <person name="Ogata H."/>
        </authorList>
    </citation>
    <scope>NUCLEOTIDE SEQUENCE [LARGE SCALE GENOMIC DNA]</scope>
    <source>
        <strain evidence="4">NIES 3701</strain>
    </source>
</reference>
<feature type="region of interest" description="Disordered" evidence="1">
    <location>
        <begin position="568"/>
        <end position="618"/>
    </location>
</feature>
<comment type="caution">
    <text evidence="3">The sequence shown here is derived from an EMBL/GenBank/DDBJ whole genome shotgun (WGS) entry which is preliminary data.</text>
</comment>
<keyword evidence="2" id="KW-1133">Transmembrane helix</keyword>
<dbReference type="EMBL" id="BRXY01000107">
    <property type="protein sequence ID" value="GMH66361.1"/>
    <property type="molecule type" value="Genomic_DNA"/>
</dbReference>
<proteinExistence type="predicted"/>
<keyword evidence="2" id="KW-0812">Transmembrane</keyword>
<protein>
    <submittedName>
        <fullName evidence="3">Uncharacterized protein</fullName>
    </submittedName>
</protein>
<sequence>MTKSSASSYLPSARLVILIPFIIHEVSIMTNFFIGELPAEILHNREETGALIEGVRVSGAPLDVVEMAGPRPTSCQPESQECPDFLATDDDAMEDEQDSFVSTKKIDYIGHKAAAPHGMVLPSKRTRQRSRPISKLILVKKTIVDERGHMPHFPLNLGFDDHVGAGPSQILKEGLENVMTFPELLKPISVKNIRLIVMRRSETKQEPNLLFKTATNPDGTATAVIDRLEGAVKENGDGSWEWEGRANFEEGDGGDWENNKEKNDKKRAETDGLQGVTGRGGGNVSTDLSNLSYRAKEGNARDRGEGCTLENKGERGVQEAGRDSITTGEEMSKPRPRTLTPQALVAGPERLSDTNNKGKARIRGTRRTTKMMTGTATMRWTSKLWLSFVVLSLCCTVADAQNATNSTTSSSLVVAIESTCDVVMPTHLREMYSEPLWLLIYACLAVVVAIAAPFVFEAIKRAFKKFKKKTIDRTYDTVSSTLSTVKKNARVADVTDGESVGRGRKNTGDIMGMVKERAQDKIDENLDKVSQTVEGKKEEADMKLEEMEEGITTLVQDNADTIMLKNEGGEEGEEGEEEGDEEGAGAGDDEEVEEEEEDINGEEAEDTEDEESEKKIEEPDKAAYTFEILLMLLAALVAMYQYLVTDLNFMDINLFSSGKTFECRAIYFSSIIMYKPLTLPLWYVLMATTHSCYWRRVKSTPLKEQTNVDPGVPELPSNYLTAAMIWTVTLLFAFWVLLNVYFTPLLLVFLPATLTILYIFPIFFMNLPAYGLHKVAMKYGIKTRFNTNLLQMKVLLAATVVVIMSATNYRSFYIDADFSKWSEILSEKFTELVWDLGSALASFSFGNFDLSINLLWPSGLNLPQQLPLIFSAGVLGHKYLLMAFKFCYRKWKIEKWGAKELDKEGGWNRRIEHIDMQFVKNFLANNPDVGVLDLSGCTQLEEMPKELGSLKKLKSIIFNGCENLEGTVFLPPGVILRAWAFRECAKLDLGSTLKRYIIDNPDLEELDLSGCEHLKEVSKR</sequence>
<feature type="transmembrane region" description="Helical" evidence="2">
    <location>
        <begin position="719"/>
        <end position="738"/>
    </location>
</feature>
<feature type="compositionally biased region" description="Basic and acidic residues" evidence="1">
    <location>
        <begin position="257"/>
        <end position="270"/>
    </location>
</feature>
<feature type="transmembrane region" description="Helical" evidence="2">
    <location>
        <begin position="790"/>
        <end position="811"/>
    </location>
</feature>
<feature type="compositionally biased region" description="Acidic residues" evidence="1">
    <location>
        <begin position="569"/>
        <end position="611"/>
    </location>
</feature>
<keyword evidence="2" id="KW-0472">Membrane</keyword>
<evidence type="ECO:0000313" key="4">
    <source>
        <dbReference type="Proteomes" id="UP001165085"/>
    </source>
</evidence>
<accession>A0A9W7A914</accession>
<name>A0A9W7A914_9STRA</name>
<feature type="transmembrane region" description="Helical" evidence="2">
    <location>
        <begin position="436"/>
        <end position="459"/>
    </location>
</feature>